<proteinExistence type="predicted"/>
<reference evidence="1" key="1">
    <citation type="submission" date="2018-06" db="EMBL/GenBank/DDBJ databases">
        <authorList>
            <person name="Zhirakovskaya E."/>
        </authorList>
    </citation>
    <scope>NUCLEOTIDE SEQUENCE</scope>
</reference>
<evidence type="ECO:0000313" key="1">
    <source>
        <dbReference type="EMBL" id="VAV92269.1"/>
    </source>
</evidence>
<organism evidence="1">
    <name type="scientific">hydrothermal vent metagenome</name>
    <dbReference type="NCBI Taxonomy" id="652676"/>
    <lineage>
        <taxon>unclassified sequences</taxon>
        <taxon>metagenomes</taxon>
        <taxon>ecological metagenomes</taxon>
    </lineage>
</organism>
<name>A0A3B0RJS3_9ZZZZ</name>
<protein>
    <submittedName>
        <fullName evidence="1">Uncharacterized protein</fullName>
    </submittedName>
</protein>
<dbReference type="PROSITE" id="PS51257">
    <property type="entry name" value="PROKAR_LIPOPROTEIN"/>
    <property type="match status" value="1"/>
</dbReference>
<accession>A0A3B0RJS3</accession>
<dbReference type="AlphaFoldDB" id="A0A3B0RJS3"/>
<dbReference type="EMBL" id="UOEI01000077">
    <property type="protein sequence ID" value="VAV92269.1"/>
    <property type="molecule type" value="Genomic_DNA"/>
</dbReference>
<gene>
    <name evidence="1" type="ORF">MNBD_ACTINO01-475</name>
</gene>
<sequence length="165" mass="17473">MRKFAIFVAAALVFAACSSGSDPESSNAPTTAAVASAQAAGDGSAFCSTVESIIDDLDTINTDDPDLDIETMYALVLKVYEKLSAAAPSDLQDEFALMLDTSKRLDEWAKDPTGDFPLTEEESNALDEANTRIDAYVLAECGINTSEEIDPQFASDNGDKDVVTG</sequence>
<feature type="non-terminal residue" evidence="1">
    <location>
        <position position="165"/>
    </location>
</feature>